<organism evidence="1 2">
    <name type="scientific">Halteria grandinella</name>
    <dbReference type="NCBI Taxonomy" id="5974"/>
    <lineage>
        <taxon>Eukaryota</taxon>
        <taxon>Sar</taxon>
        <taxon>Alveolata</taxon>
        <taxon>Ciliophora</taxon>
        <taxon>Intramacronucleata</taxon>
        <taxon>Spirotrichea</taxon>
        <taxon>Stichotrichia</taxon>
        <taxon>Sporadotrichida</taxon>
        <taxon>Halteriidae</taxon>
        <taxon>Halteria</taxon>
    </lineage>
</organism>
<evidence type="ECO:0000313" key="1">
    <source>
        <dbReference type="EMBL" id="TNV78680.1"/>
    </source>
</evidence>
<keyword evidence="2" id="KW-1185">Reference proteome</keyword>
<name>A0A8J8T1R5_HALGN</name>
<proteinExistence type="predicted"/>
<dbReference type="EMBL" id="RRYP01010008">
    <property type="protein sequence ID" value="TNV78680.1"/>
    <property type="molecule type" value="Genomic_DNA"/>
</dbReference>
<comment type="caution">
    <text evidence="1">The sequence shown here is derived from an EMBL/GenBank/DDBJ whole genome shotgun (WGS) entry which is preliminary data.</text>
</comment>
<accession>A0A8J8T1R5</accession>
<protein>
    <submittedName>
        <fullName evidence="1">Uncharacterized protein</fullName>
    </submittedName>
</protein>
<sequence length="103" mass="11880">MVLLIPSGIMIYRLWKQAKARSVAEDKVKQQMEMREKEQNAMANLGGYSRQINQLSSNYEETNVTYSDMSTHSSGSKMVQRNKIVPKIVHETYIDPELLKGTW</sequence>
<dbReference type="AlphaFoldDB" id="A0A8J8T1R5"/>
<dbReference type="Proteomes" id="UP000785679">
    <property type="component" value="Unassembled WGS sequence"/>
</dbReference>
<evidence type="ECO:0000313" key="2">
    <source>
        <dbReference type="Proteomes" id="UP000785679"/>
    </source>
</evidence>
<gene>
    <name evidence="1" type="ORF">FGO68_gene4735</name>
</gene>
<reference evidence="1" key="1">
    <citation type="submission" date="2019-06" db="EMBL/GenBank/DDBJ databases">
        <authorList>
            <person name="Zheng W."/>
        </authorList>
    </citation>
    <scope>NUCLEOTIDE SEQUENCE</scope>
    <source>
        <strain evidence="1">QDHG01</strain>
    </source>
</reference>